<evidence type="ECO:0000313" key="6">
    <source>
        <dbReference type="EMBL" id="CAD7200648.1"/>
    </source>
</evidence>
<gene>
    <name evidence="6" type="ORF">TDIB3V08_LOCUS6861</name>
</gene>
<dbReference type="AlphaFoldDB" id="A0A7R8VQA5"/>
<dbReference type="InterPro" id="IPR018499">
    <property type="entry name" value="Tetraspanin/Peripherin"/>
</dbReference>
<dbReference type="PANTHER" id="PTHR19282">
    <property type="entry name" value="TETRASPANIN"/>
    <property type="match status" value="1"/>
</dbReference>
<sequence>MVAFLGCFGAAKESTCVIMVFSWLLCGIFVLELSAGIAALVNKNGFYDLISSNMKDIMKVYTKDPAASEIFDFIQQRMQCCGVESYQDWSQVLSEDPYRKVDRFNLSVVPWSCCQSPSTGMEGLNWRNCDMAYQTGCAVRVHSILMSSTNMIIAAAFTLALLQEFERLNLEEVTPHLRGGKVEKPFRKNHPPVHPIEIRTSTVELNMTSTFANYAAEAGH</sequence>
<evidence type="ECO:0008006" key="7">
    <source>
        <dbReference type="Google" id="ProtNLM"/>
    </source>
</evidence>
<proteinExistence type="predicted"/>
<dbReference type="GO" id="GO:0005886">
    <property type="term" value="C:plasma membrane"/>
    <property type="evidence" value="ECO:0007669"/>
    <property type="project" value="TreeGrafter"/>
</dbReference>
<name>A0A7R8VQA5_TIMDO</name>
<evidence type="ECO:0000256" key="2">
    <source>
        <dbReference type="ARBA" id="ARBA00022692"/>
    </source>
</evidence>
<dbReference type="SUPFAM" id="SSF48652">
    <property type="entry name" value="Tetraspanin"/>
    <property type="match status" value="1"/>
</dbReference>
<reference evidence="6" key="1">
    <citation type="submission" date="2020-11" db="EMBL/GenBank/DDBJ databases">
        <authorList>
            <person name="Tran Van P."/>
        </authorList>
    </citation>
    <scope>NUCLEOTIDE SEQUENCE</scope>
</reference>
<keyword evidence="2 5" id="KW-0812">Transmembrane</keyword>
<evidence type="ECO:0000256" key="3">
    <source>
        <dbReference type="ARBA" id="ARBA00022989"/>
    </source>
</evidence>
<comment type="subcellular location">
    <subcellularLocation>
        <location evidence="1">Membrane</location>
        <topology evidence="1">Multi-pass membrane protein</topology>
    </subcellularLocation>
</comment>
<keyword evidence="4 5" id="KW-0472">Membrane</keyword>
<dbReference type="EMBL" id="OA567655">
    <property type="protein sequence ID" value="CAD7200648.1"/>
    <property type="molecule type" value="Genomic_DNA"/>
</dbReference>
<dbReference type="CDD" id="cd03127">
    <property type="entry name" value="tetraspanin_LEL"/>
    <property type="match status" value="1"/>
</dbReference>
<dbReference type="Pfam" id="PF00335">
    <property type="entry name" value="Tetraspanin"/>
    <property type="match status" value="1"/>
</dbReference>
<feature type="transmembrane region" description="Helical" evidence="5">
    <location>
        <begin position="20"/>
        <end position="41"/>
    </location>
</feature>
<accession>A0A7R8VQA5</accession>
<organism evidence="6">
    <name type="scientific">Timema douglasi</name>
    <name type="common">Walking stick</name>
    <dbReference type="NCBI Taxonomy" id="61478"/>
    <lineage>
        <taxon>Eukaryota</taxon>
        <taxon>Metazoa</taxon>
        <taxon>Ecdysozoa</taxon>
        <taxon>Arthropoda</taxon>
        <taxon>Hexapoda</taxon>
        <taxon>Insecta</taxon>
        <taxon>Pterygota</taxon>
        <taxon>Neoptera</taxon>
        <taxon>Polyneoptera</taxon>
        <taxon>Phasmatodea</taxon>
        <taxon>Timematodea</taxon>
        <taxon>Timematoidea</taxon>
        <taxon>Timematidae</taxon>
        <taxon>Timema</taxon>
    </lineage>
</organism>
<dbReference type="InterPro" id="IPR008952">
    <property type="entry name" value="Tetraspanin_EC2_sf"/>
</dbReference>
<protein>
    <recommendedName>
        <fullName evidence="7">Tetraspanin</fullName>
    </recommendedName>
</protein>
<evidence type="ECO:0000256" key="1">
    <source>
        <dbReference type="ARBA" id="ARBA00004141"/>
    </source>
</evidence>
<keyword evidence="3 5" id="KW-1133">Transmembrane helix</keyword>
<dbReference type="PANTHER" id="PTHR19282:SF544">
    <property type="entry name" value="TETRASPANIN"/>
    <property type="match status" value="1"/>
</dbReference>
<evidence type="ECO:0000256" key="4">
    <source>
        <dbReference type="ARBA" id="ARBA00023136"/>
    </source>
</evidence>
<dbReference type="Gene3D" id="1.10.1450.10">
    <property type="entry name" value="Tetraspanin"/>
    <property type="match status" value="1"/>
</dbReference>
<evidence type="ECO:0000256" key="5">
    <source>
        <dbReference type="SAM" id="Phobius"/>
    </source>
</evidence>